<dbReference type="SUPFAM" id="SSF56349">
    <property type="entry name" value="DNA breaking-rejoining enzymes"/>
    <property type="match status" value="1"/>
</dbReference>
<protein>
    <submittedName>
        <fullName evidence="2">Phage-related integrase/recombinase</fullName>
    </submittedName>
</protein>
<reference evidence="2 3" key="1">
    <citation type="journal article" date="2015" name="Genome Announc.">
        <title>Complete Genome Sequence of 'Candidatus Liberibacter africanus,' a Bacterium Associated with Citrus Huanglongbing.</title>
        <authorList>
            <person name="Lin H."/>
            <person name="Pietersen G."/>
            <person name="Han C."/>
            <person name="Read D.A."/>
            <person name="Lou B."/>
            <person name="Gupta G."/>
            <person name="Civerolo E.L."/>
        </authorList>
    </citation>
    <scope>NUCLEOTIDE SEQUENCE [LARGE SCALE GENOMIC DNA]</scope>
    <source>
        <strain evidence="2 3">PTSAPSY</strain>
    </source>
</reference>
<dbReference type="GO" id="GO:0003677">
    <property type="term" value="F:DNA binding"/>
    <property type="evidence" value="ECO:0007669"/>
    <property type="project" value="UniProtKB-KW"/>
</dbReference>
<sequence length="112" mass="13207">MHIREEIEARKNTPAAAVKFLATMRSLFKWAHQHKYISINPCIGIEKPRHKTDGFKPWTIEEMQKSKLYWEEGTLPHLAFDFLLYMGLRVSDACRAEYQNLKVISFLSKPRK</sequence>
<dbReference type="EMBL" id="CP004021">
    <property type="protein sequence ID" value="AKK20475.1"/>
    <property type="molecule type" value="Genomic_DNA"/>
</dbReference>
<evidence type="ECO:0000313" key="2">
    <source>
        <dbReference type="EMBL" id="AKK20475.1"/>
    </source>
</evidence>
<dbReference type="OrthoDB" id="7873969at2"/>
<evidence type="ECO:0000313" key="3">
    <source>
        <dbReference type="Proteomes" id="UP000035503"/>
    </source>
</evidence>
<accession>A0A0G3I5F5</accession>
<keyword evidence="3" id="KW-1185">Reference proteome</keyword>
<dbReference type="PATRIC" id="fig|1277257.4.peg.915"/>
<keyword evidence="1" id="KW-0238">DNA-binding</keyword>
<dbReference type="InterPro" id="IPR011010">
    <property type="entry name" value="DNA_brk_join_enz"/>
</dbReference>
<dbReference type="Gene3D" id="1.10.150.130">
    <property type="match status" value="1"/>
</dbReference>
<gene>
    <name evidence="2" type="ORF">G293_04255</name>
</gene>
<dbReference type="KEGG" id="lau:G293_04255"/>
<name>A0A0G3I5F5_LIBAF</name>
<organism evidence="2 3">
    <name type="scientific">Candidatus Liberibacter africanus PTSAPSY</name>
    <dbReference type="NCBI Taxonomy" id="1277257"/>
    <lineage>
        <taxon>Bacteria</taxon>
        <taxon>Pseudomonadati</taxon>
        <taxon>Pseudomonadota</taxon>
        <taxon>Alphaproteobacteria</taxon>
        <taxon>Hyphomicrobiales</taxon>
        <taxon>Rhizobiaceae</taxon>
        <taxon>Liberibacter</taxon>
    </lineage>
</organism>
<proteinExistence type="predicted"/>
<dbReference type="AlphaFoldDB" id="A0A0G3I5F5"/>
<dbReference type="InterPro" id="IPR010998">
    <property type="entry name" value="Integrase_recombinase_N"/>
</dbReference>
<evidence type="ECO:0000256" key="1">
    <source>
        <dbReference type="ARBA" id="ARBA00023125"/>
    </source>
</evidence>
<dbReference type="Proteomes" id="UP000035503">
    <property type="component" value="Chromosome"/>
</dbReference>
<dbReference type="STRING" id="1277257.G293_04255"/>
<dbReference type="RefSeq" id="WP_052775031.1">
    <property type="nucleotide sequence ID" value="NZ_CP004021.1"/>
</dbReference>